<sequence>MSPNDAAIPSPGALRAAPEIRLVAWRDATDALRSGFADFRTAPAFGLFLDGFHALGGLGLVACLAWLVTVTLPVLGHATWHLYHRLVAPEV</sequence>
<evidence type="ECO:0000256" key="1">
    <source>
        <dbReference type="SAM" id="Phobius"/>
    </source>
</evidence>
<evidence type="ECO:0000313" key="3">
    <source>
        <dbReference type="Proteomes" id="UP000323142"/>
    </source>
</evidence>
<comment type="caution">
    <text evidence="2">The sequence shown here is derived from an EMBL/GenBank/DDBJ whole genome shotgun (WGS) entry which is preliminary data.</text>
</comment>
<keyword evidence="3" id="KW-1185">Reference proteome</keyword>
<dbReference type="Proteomes" id="UP000323142">
    <property type="component" value="Unassembled WGS sequence"/>
</dbReference>
<feature type="transmembrane region" description="Helical" evidence="1">
    <location>
        <begin position="52"/>
        <end position="75"/>
    </location>
</feature>
<evidence type="ECO:0000313" key="2">
    <source>
        <dbReference type="EMBL" id="KAA2236690.1"/>
    </source>
</evidence>
<dbReference type="AlphaFoldDB" id="A0A5B2VE30"/>
<protein>
    <submittedName>
        <fullName evidence="2">Uncharacterized protein</fullName>
    </submittedName>
</protein>
<gene>
    <name evidence="2" type="ORF">F0L46_13745</name>
</gene>
<reference evidence="2 3" key="1">
    <citation type="submission" date="2019-09" db="EMBL/GenBank/DDBJ databases">
        <title>Salinarimonas rosea gen. nov., sp. nov., a new member of the a-2 subgroup of the Proteobacteria.</title>
        <authorList>
            <person name="Liu J."/>
        </authorList>
    </citation>
    <scope>NUCLEOTIDE SEQUENCE [LARGE SCALE GENOMIC DNA]</scope>
    <source>
        <strain evidence="2 3">BN140002</strain>
    </source>
</reference>
<accession>A0A5B2VE30</accession>
<dbReference type="RefSeq" id="WP_149818452.1">
    <property type="nucleotide sequence ID" value="NZ_VUOA01000024.1"/>
</dbReference>
<proteinExistence type="predicted"/>
<keyword evidence="1" id="KW-0472">Membrane</keyword>
<dbReference type="EMBL" id="VUOA01000024">
    <property type="protein sequence ID" value="KAA2236690.1"/>
    <property type="molecule type" value="Genomic_DNA"/>
</dbReference>
<reference evidence="2 3" key="2">
    <citation type="submission" date="2019-09" db="EMBL/GenBank/DDBJ databases">
        <authorList>
            <person name="Jin C."/>
        </authorList>
    </citation>
    <scope>NUCLEOTIDE SEQUENCE [LARGE SCALE GENOMIC DNA]</scope>
    <source>
        <strain evidence="2 3">BN140002</strain>
    </source>
</reference>
<keyword evidence="1" id="KW-0812">Transmembrane</keyword>
<dbReference type="OrthoDB" id="9809543at2"/>
<organism evidence="2 3">
    <name type="scientific">Salinarimonas soli</name>
    <dbReference type="NCBI Taxonomy" id="1638099"/>
    <lineage>
        <taxon>Bacteria</taxon>
        <taxon>Pseudomonadati</taxon>
        <taxon>Pseudomonadota</taxon>
        <taxon>Alphaproteobacteria</taxon>
        <taxon>Hyphomicrobiales</taxon>
        <taxon>Salinarimonadaceae</taxon>
        <taxon>Salinarimonas</taxon>
    </lineage>
</organism>
<keyword evidence="1" id="KW-1133">Transmembrane helix</keyword>
<name>A0A5B2VE30_9HYPH</name>